<organism evidence="2 3">
    <name type="scientific">Rhizoctonia solani</name>
    <dbReference type="NCBI Taxonomy" id="456999"/>
    <lineage>
        <taxon>Eukaryota</taxon>
        <taxon>Fungi</taxon>
        <taxon>Dikarya</taxon>
        <taxon>Basidiomycota</taxon>
        <taxon>Agaricomycotina</taxon>
        <taxon>Agaricomycetes</taxon>
        <taxon>Cantharellales</taxon>
        <taxon>Ceratobasidiaceae</taxon>
        <taxon>Rhizoctonia</taxon>
    </lineage>
</organism>
<proteinExistence type="predicted"/>
<comment type="caution">
    <text evidence="2">The sequence shown here is derived from an EMBL/GenBank/DDBJ whole genome shotgun (WGS) entry which is preliminary data.</text>
</comment>
<evidence type="ECO:0000313" key="3">
    <source>
        <dbReference type="Proteomes" id="UP000663853"/>
    </source>
</evidence>
<dbReference type="EMBL" id="CAJMXA010000539">
    <property type="protein sequence ID" value="CAE6434927.1"/>
    <property type="molecule type" value="Genomic_DNA"/>
</dbReference>
<evidence type="ECO:0000313" key="2">
    <source>
        <dbReference type="EMBL" id="CAE6434927.1"/>
    </source>
</evidence>
<gene>
    <name evidence="2" type="ORF">RDB_LOCUS28965</name>
</gene>
<dbReference type="Proteomes" id="UP000663853">
    <property type="component" value="Unassembled WGS sequence"/>
</dbReference>
<feature type="region of interest" description="Disordered" evidence="1">
    <location>
        <begin position="98"/>
        <end position="123"/>
    </location>
</feature>
<evidence type="ECO:0000256" key="1">
    <source>
        <dbReference type="SAM" id="MobiDB-lite"/>
    </source>
</evidence>
<protein>
    <submittedName>
        <fullName evidence="2">Uncharacterized protein</fullName>
    </submittedName>
</protein>
<dbReference type="AlphaFoldDB" id="A0A8H3ARJ5"/>
<reference evidence="2" key="1">
    <citation type="submission" date="2021-01" db="EMBL/GenBank/DDBJ databases">
        <authorList>
            <person name="Kaushik A."/>
        </authorList>
    </citation>
    <scope>NUCLEOTIDE SEQUENCE</scope>
    <source>
        <strain evidence="2">AG6-10EEA</strain>
    </source>
</reference>
<sequence>MAAGPHLICSICETNVDTGSDSPPAPGEAPDDRKTWIVSCMGESRGLLHIADGLLAERNKILREGAELLERFTRLQDLVEIEDAKVVAFCEKYGVEGSHEEDHDFPIEGGVGNSGERLHQATV</sequence>
<name>A0A8H3ARJ5_9AGAM</name>
<accession>A0A8H3ARJ5</accession>